<evidence type="ECO:0000256" key="3">
    <source>
        <dbReference type="ARBA" id="ARBA00023002"/>
    </source>
</evidence>
<dbReference type="InterPro" id="IPR024072">
    <property type="entry name" value="DHFR-like_dom_sf"/>
</dbReference>
<organism evidence="5">
    <name type="scientific">mine drainage metagenome</name>
    <dbReference type="NCBI Taxonomy" id="410659"/>
    <lineage>
        <taxon>unclassified sequences</taxon>
        <taxon>metagenomes</taxon>
        <taxon>ecological metagenomes</taxon>
    </lineage>
</organism>
<evidence type="ECO:0000256" key="2">
    <source>
        <dbReference type="ARBA" id="ARBA00022857"/>
    </source>
</evidence>
<gene>
    <name evidence="5" type="ORF">B2A_01550</name>
</gene>
<proteinExistence type="predicted"/>
<dbReference type="EMBL" id="AUZZ01001132">
    <property type="protein sequence ID" value="EQD65578.1"/>
    <property type="molecule type" value="Genomic_DNA"/>
</dbReference>
<dbReference type="GO" id="GO:0008703">
    <property type="term" value="F:5-amino-6-(5-phosphoribosylamino)uracil reductase activity"/>
    <property type="evidence" value="ECO:0007669"/>
    <property type="project" value="InterPro"/>
</dbReference>
<dbReference type="Pfam" id="PF01872">
    <property type="entry name" value="RibD_C"/>
    <property type="match status" value="1"/>
</dbReference>
<dbReference type="PANTHER" id="PTHR38011">
    <property type="entry name" value="DIHYDROFOLATE REDUCTASE FAMILY PROTEIN (AFU_ORTHOLOGUE AFUA_8G06820)"/>
    <property type="match status" value="1"/>
</dbReference>
<evidence type="ECO:0000313" key="5">
    <source>
        <dbReference type="EMBL" id="EQD65578.1"/>
    </source>
</evidence>
<name>T1BAW0_9ZZZZ</name>
<dbReference type="PANTHER" id="PTHR38011:SF7">
    <property type="entry name" value="2,5-DIAMINO-6-RIBOSYLAMINO-4(3H)-PYRIMIDINONE 5'-PHOSPHATE REDUCTASE"/>
    <property type="match status" value="1"/>
</dbReference>
<dbReference type="SUPFAM" id="SSF53597">
    <property type="entry name" value="Dihydrofolate reductase-like"/>
    <property type="match status" value="1"/>
</dbReference>
<dbReference type="InterPro" id="IPR002734">
    <property type="entry name" value="RibDG_C"/>
</dbReference>
<feature type="non-terminal residue" evidence="5">
    <location>
        <position position="97"/>
    </location>
</feature>
<dbReference type="Gene3D" id="3.40.430.10">
    <property type="entry name" value="Dihydrofolate Reductase, subunit A"/>
    <property type="match status" value="1"/>
</dbReference>
<evidence type="ECO:0000259" key="4">
    <source>
        <dbReference type="Pfam" id="PF01872"/>
    </source>
</evidence>
<dbReference type="InterPro" id="IPR050765">
    <property type="entry name" value="Riboflavin_Biosynth_HTPR"/>
</dbReference>
<protein>
    <submittedName>
        <fullName evidence="5">Riboflavin biosynthesis protein RibD</fullName>
    </submittedName>
</protein>
<reference evidence="5" key="1">
    <citation type="submission" date="2013-08" db="EMBL/GenBank/DDBJ databases">
        <authorList>
            <person name="Mendez C."/>
            <person name="Richter M."/>
            <person name="Ferrer M."/>
            <person name="Sanchez J."/>
        </authorList>
    </citation>
    <scope>NUCLEOTIDE SEQUENCE</scope>
</reference>
<dbReference type="GO" id="GO:0009231">
    <property type="term" value="P:riboflavin biosynthetic process"/>
    <property type="evidence" value="ECO:0007669"/>
    <property type="project" value="InterPro"/>
</dbReference>
<comment type="caution">
    <text evidence="5">The sequence shown here is derived from an EMBL/GenBank/DDBJ whole genome shotgun (WGS) entry which is preliminary data.</text>
</comment>
<keyword evidence="2" id="KW-0521">NADP</keyword>
<accession>T1BAW0</accession>
<dbReference type="AlphaFoldDB" id="T1BAW0"/>
<reference evidence="5" key="2">
    <citation type="journal article" date="2014" name="ISME J.">
        <title>Microbial stratification in low pH oxic and suboxic macroscopic growths along an acid mine drainage.</title>
        <authorList>
            <person name="Mendez-Garcia C."/>
            <person name="Mesa V."/>
            <person name="Sprenger R.R."/>
            <person name="Richter M."/>
            <person name="Diez M.S."/>
            <person name="Solano J."/>
            <person name="Bargiela R."/>
            <person name="Golyshina O.V."/>
            <person name="Manteca A."/>
            <person name="Ramos J.L."/>
            <person name="Gallego J.R."/>
            <person name="Llorente I."/>
            <person name="Martins Dos Santos V.A."/>
            <person name="Jensen O.N."/>
            <person name="Pelaez A.I."/>
            <person name="Sanchez J."/>
            <person name="Ferrer M."/>
        </authorList>
    </citation>
    <scope>NUCLEOTIDE SEQUENCE</scope>
</reference>
<evidence type="ECO:0000256" key="1">
    <source>
        <dbReference type="ARBA" id="ARBA00005104"/>
    </source>
</evidence>
<sequence>MQDAARELNRGFLSRIERGRPWLRLKLAMSLDGRTALADGRSFWITGEAARSDVARWRARSSAILTGAGTMRADNPRLSVRLDRLSHRDVEPRPDPL</sequence>
<keyword evidence="3" id="KW-0560">Oxidoreductase</keyword>
<feature type="domain" description="Bacterial bifunctional deaminase-reductase C-terminal" evidence="4">
    <location>
        <begin position="21"/>
        <end position="89"/>
    </location>
</feature>
<comment type="pathway">
    <text evidence="1">Cofactor biosynthesis; riboflavin biosynthesis.</text>
</comment>